<dbReference type="Proteomes" id="UP000887159">
    <property type="component" value="Unassembled WGS sequence"/>
</dbReference>
<dbReference type="EMBL" id="BMAU01021351">
    <property type="protein sequence ID" value="GFY19252.1"/>
    <property type="molecule type" value="Genomic_DNA"/>
</dbReference>
<comment type="caution">
    <text evidence="1">The sequence shown here is derived from an EMBL/GenBank/DDBJ whole genome shotgun (WGS) entry which is preliminary data.</text>
</comment>
<name>A0A8X6VHV6_TRICX</name>
<evidence type="ECO:0000313" key="2">
    <source>
        <dbReference type="Proteomes" id="UP000887159"/>
    </source>
</evidence>
<proteinExistence type="predicted"/>
<gene>
    <name evidence="1" type="primary">EVAR_73436_1</name>
    <name evidence="1" type="ORF">TNCV_4226161</name>
</gene>
<keyword evidence="2" id="KW-1185">Reference proteome</keyword>
<reference evidence="1" key="1">
    <citation type="submission" date="2020-08" db="EMBL/GenBank/DDBJ databases">
        <title>Multicomponent nature underlies the extraordinary mechanical properties of spider dragline silk.</title>
        <authorList>
            <person name="Kono N."/>
            <person name="Nakamura H."/>
            <person name="Mori M."/>
            <person name="Yoshida Y."/>
            <person name="Ohtoshi R."/>
            <person name="Malay A.D."/>
            <person name="Moran D.A.P."/>
            <person name="Tomita M."/>
            <person name="Numata K."/>
            <person name="Arakawa K."/>
        </authorList>
    </citation>
    <scope>NUCLEOTIDE SEQUENCE</scope>
</reference>
<organism evidence="1 2">
    <name type="scientific">Trichonephila clavipes</name>
    <name type="common">Golden silk orbweaver</name>
    <name type="synonym">Nephila clavipes</name>
    <dbReference type="NCBI Taxonomy" id="2585209"/>
    <lineage>
        <taxon>Eukaryota</taxon>
        <taxon>Metazoa</taxon>
        <taxon>Ecdysozoa</taxon>
        <taxon>Arthropoda</taxon>
        <taxon>Chelicerata</taxon>
        <taxon>Arachnida</taxon>
        <taxon>Araneae</taxon>
        <taxon>Araneomorphae</taxon>
        <taxon>Entelegynae</taxon>
        <taxon>Araneoidea</taxon>
        <taxon>Nephilidae</taxon>
        <taxon>Trichonephila</taxon>
    </lineage>
</organism>
<sequence>MDSYSRRYNSNYASTIQAITSITIPKTPSAARRDSFIATSSTWRHALGYQTSTEMRDGRSSLVVKIADSWLACHEFDPGTAEDPPCRGGRYTLNISKLKRPSVDVVWKLNTEEVWLYYYDPTIKQQSSESKHPSSPTLRKAKTVKSAAVLNHKILEANSQVQNVKLGGHQTCLSINRLWNELCNMLRRLVGTTAPGHHDCSIQE</sequence>
<protein>
    <submittedName>
        <fullName evidence="1">Uncharacterized protein</fullName>
    </submittedName>
</protein>
<dbReference type="AlphaFoldDB" id="A0A8X6VHV6"/>
<evidence type="ECO:0000313" key="1">
    <source>
        <dbReference type="EMBL" id="GFY19252.1"/>
    </source>
</evidence>
<accession>A0A8X6VHV6</accession>